<dbReference type="Gene3D" id="2.60.40.10">
    <property type="entry name" value="Immunoglobulins"/>
    <property type="match status" value="8"/>
</dbReference>
<dbReference type="Pfam" id="PF24518">
    <property type="entry name" value="Ig_CD22"/>
    <property type="match status" value="1"/>
</dbReference>
<accession>A0A8C9VPE7</accession>
<evidence type="ECO:0000256" key="3">
    <source>
        <dbReference type="ARBA" id="ARBA00045430"/>
    </source>
</evidence>
<dbReference type="InterPro" id="IPR013783">
    <property type="entry name" value="Ig-like_fold"/>
</dbReference>
<dbReference type="SMART" id="SM00408">
    <property type="entry name" value="IGc2"/>
    <property type="match status" value="5"/>
</dbReference>
<keyword evidence="8" id="KW-1185">Reference proteome</keyword>
<evidence type="ECO:0000256" key="5">
    <source>
        <dbReference type="SAM" id="Phobius"/>
    </source>
</evidence>
<dbReference type="SMART" id="SM00409">
    <property type="entry name" value="IG"/>
    <property type="match status" value="7"/>
</dbReference>
<dbReference type="SUPFAM" id="SSF48726">
    <property type="entry name" value="Immunoglobulin"/>
    <property type="match status" value="6"/>
</dbReference>
<dbReference type="InterPro" id="IPR003599">
    <property type="entry name" value="Ig_sub"/>
</dbReference>
<evidence type="ECO:0000313" key="7">
    <source>
        <dbReference type="Ensembl" id="ENSSFOP00015062879.1"/>
    </source>
</evidence>
<feature type="domain" description="Ig-like" evidence="6">
    <location>
        <begin position="569"/>
        <end position="658"/>
    </location>
</feature>
<dbReference type="Ensembl" id="ENSSFOT00015064206.1">
    <property type="protein sequence ID" value="ENSSFOP00015062879.1"/>
    <property type="gene ID" value="ENSSFOG00015019758.2"/>
</dbReference>
<feature type="domain" description="Ig-like" evidence="6">
    <location>
        <begin position="477"/>
        <end position="566"/>
    </location>
</feature>
<organism evidence="7 8">
    <name type="scientific">Scleropages formosus</name>
    <name type="common">Asian bonytongue</name>
    <name type="synonym">Osteoglossum formosum</name>
    <dbReference type="NCBI Taxonomy" id="113540"/>
    <lineage>
        <taxon>Eukaryota</taxon>
        <taxon>Metazoa</taxon>
        <taxon>Chordata</taxon>
        <taxon>Craniata</taxon>
        <taxon>Vertebrata</taxon>
        <taxon>Euteleostomi</taxon>
        <taxon>Actinopterygii</taxon>
        <taxon>Neopterygii</taxon>
        <taxon>Teleostei</taxon>
        <taxon>Osteoglossocephala</taxon>
        <taxon>Osteoglossomorpha</taxon>
        <taxon>Osteoglossiformes</taxon>
        <taxon>Osteoglossidae</taxon>
        <taxon>Scleropages</taxon>
    </lineage>
</organism>
<reference evidence="7" key="2">
    <citation type="submission" date="2025-08" db="UniProtKB">
        <authorList>
            <consortium name="Ensembl"/>
        </authorList>
    </citation>
    <scope>IDENTIFICATION</scope>
</reference>
<dbReference type="AlphaFoldDB" id="A0A8C9VPE7"/>
<dbReference type="CDD" id="cd00096">
    <property type="entry name" value="Ig"/>
    <property type="match status" value="2"/>
</dbReference>
<comment type="function">
    <text evidence="3">Most highly expressed siglec (sialic acid-binding immunoglobulin-like lectin) on B-cells that plays a role in various aspects of B-cell biology including differentiation, antigen presentation, and trafficking to bone marrow. Binds to alpha 2,6-linked sialic acid residues of surface molecules such as CD22 itself, CD45 and IgM in a cis configuration. Can also bind to ligands on other cells as an adhesion molecule in a trans configuration. Acts as an inhibitory coreceptor on the surface of B-cells and inhibits B-cell receptor induced signaling, characterized by inhibition of the calcium mobilization and cellular activation. Mechanistically, the immunoreceptor tyrosine-based inhibitory motif domain is phosphorylated by the Src kinase LYN, which in turn leads to the recruitment of the protein tyrosine phosphatase 1/PTPN6, leading to the negative regulation of BCR signaling. If this negative signaling from is of sufficient strength, apoptosis of the B-cell can be induced.</text>
</comment>
<evidence type="ECO:0000256" key="4">
    <source>
        <dbReference type="ARBA" id="ARBA00046458"/>
    </source>
</evidence>
<evidence type="ECO:0000256" key="2">
    <source>
        <dbReference type="ARBA" id="ARBA00041781"/>
    </source>
</evidence>
<feature type="domain" description="Ig-like" evidence="6">
    <location>
        <begin position="216"/>
        <end position="295"/>
    </location>
</feature>
<keyword evidence="5" id="KW-0812">Transmembrane</keyword>
<dbReference type="Pfam" id="PF13927">
    <property type="entry name" value="Ig_3"/>
    <property type="match status" value="3"/>
</dbReference>
<feature type="domain" description="Ig-like" evidence="6">
    <location>
        <begin position="664"/>
        <end position="731"/>
    </location>
</feature>
<feature type="transmembrane region" description="Helical" evidence="5">
    <location>
        <begin position="775"/>
        <end position="798"/>
    </location>
</feature>
<evidence type="ECO:0000313" key="8">
    <source>
        <dbReference type="Proteomes" id="UP000694397"/>
    </source>
</evidence>
<keyword evidence="5" id="KW-0472">Membrane</keyword>
<protein>
    <recommendedName>
        <fullName evidence="1">B-cell receptor CD22</fullName>
    </recommendedName>
    <alternativeName>
        <fullName evidence="2">Sialic acid-binding Ig-like lectin 2</fullName>
    </alternativeName>
</protein>
<reference evidence="7" key="3">
    <citation type="submission" date="2025-09" db="UniProtKB">
        <authorList>
            <consortium name="Ensembl"/>
        </authorList>
    </citation>
    <scope>IDENTIFICATION</scope>
</reference>
<dbReference type="InterPro" id="IPR003598">
    <property type="entry name" value="Ig_sub2"/>
</dbReference>
<dbReference type="Pfam" id="PF13895">
    <property type="entry name" value="Ig_2"/>
    <property type="match status" value="1"/>
</dbReference>
<dbReference type="InterPro" id="IPR056386">
    <property type="entry name" value="Ig_CD22"/>
</dbReference>
<feature type="transmembrane region" description="Helical" evidence="5">
    <location>
        <begin position="747"/>
        <end position="769"/>
    </location>
</feature>
<dbReference type="InterPro" id="IPR007110">
    <property type="entry name" value="Ig-like_dom"/>
</dbReference>
<dbReference type="OrthoDB" id="10039395at2759"/>
<sequence length="799" mass="89399">MCEINVTPLTKNHPEGSCAQIKCFISSKLMQSNSWDNQYPKIIWLKNSTWNGTIKDFIGTVVYSSTDERPVAFEFQNRTSFNIHDCTLTINNLQKGDSGDFSLRYYDNAKDRYMSTKNATLNITENPCKVSVHDPGPVKEGTIVELNCSTLANCSFQPKWEPSDIASIMNDQHSKTSQLKFNATWENDGKTWSCSNQDNKDPCLVRKVTFTVMYSPKETKAEGNPTNVKEGESITLTCTSRGNPSPTYSWFHKGESRSSNSRLLLQDLKPEDSGEVFCKAQNKYGYVKSNVLQINVQYAPKEVKIISSGMLQPLLEGENFTLTCNASSSNPPVHSYIWKKDNNHMLIRQQEKIFPHLQPEDAGKYTCEATNSVGSMESSPVEIRVNCKCPPFDDCPENQVKLGQQLHLTCKTDAQPLQLEYTWYQRNRESFVMLSEKGINLQMKASVSNAGEYMCCAANSIAAQNSSSLPINVLYGPSKPVLEMKSPVTEFNTLIIKCSVESFPSSTLTLIKKVRAHSAGALVSSLLSQMSENHYGESNNGANHLEVAINVSFSDAGHYICYAHNSEGEDFTEQDTTVLVKPGTVLKENDYLELTCTTESFPPVSSTTWIKSFRDKNLTVGNETSLKFRALSAEDSGKYSCRAENEVGEQTSKTTEITVQCNRSQALTLSCLSYSYPNITHYWWYKITENTVEKFVTEGQNITVMPEESGTYYCIAFSSIANKRSNMIEVQFFSQNLITSICPHKKVFYDCFVAAFCFVFLTTFCLSPVGSILHLLTYIGVLAGLLLLLGVLIGYVAYR</sequence>
<name>A0A8C9VPE7_SCLFO</name>
<dbReference type="PANTHER" id="PTHR46013:SF4">
    <property type="entry name" value="B-CELL RECEPTOR CD22-RELATED"/>
    <property type="match status" value="1"/>
</dbReference>
<dbReference type="PROSITE" id="PS50835">
    <property type="entry name" value="IG_LIKE"/>
    <property type="match status" value="6"/>
</dbReference>
<dbReference type="GeneTree" id="ENSGT00940000165428"/>
<dbReference type="PANTHER" id="PTHR46013">
    <property type="entry name" value="VASCULAR CELL ADHESION MOLECULE 1"/>
    <property type="match status" value="1"/>
</dbReference>
<keyword evidence="5" id="KW-1133">Transmembrane helix</keyword>
<evidence type="ECO:0000259" key="6">
    <source>
        <dbReference type="PROSITE" id="PS50835"/>
    </source>
</evidence>
<dbReference type="Proteomes" id="UP000694397">
    <property type="component" value="Chromosome 18"/>
</dbReference>
<comment type="subunit">
    <text evidence="4">Predominantly monomer of isoform CD22-beta. Also found as heterodimer of isoform CD22-beta and a shorter isoform. Interacts with PTPN6/SHP-1, LYN, SYK, PIK3R1/PIK3R2 and PLCG1 upon phosphorylation. Interacts with GRB2, INPP5D and SHC1 upon phosphorylation. May form a complex with INPP5D/SHIP, GRB2 and SHC1.</text>
</comment>
<dbReference type="InterPro" id="IPR036179">
    <property type="entry name" value="Ig-like_dom_sf"/>
</dbReference>
<reference evidence="7 8" key="1">
    <citation type="submission" date="2019-04" db="EMBL/GenBank/DDBJ databases">
        <authorList>
            <consortium name="Wellcome Sanger Institute Data Sharing"/>
        </authorList>
    </citation>
    <scope>NUCLEOTIDE SEQUENCE [LARGE SCALE GENOMIC DNA]</scope>
</reference>
<proteinExistence type="predicted"/>
<evidence type="ECO:0000256" key="1">
    <source>
        <dbReference type="ARBA" id="ARBA00040106"/>
    </source>
</evidence>
<feature type="domain" description="Ig-like" evidence="6">
    <location>
        <begin position="390"/>
        <end position="472"/>
    </location>
</feature>
<feature type="domain" description="Ig-like" evidence="6">
    <location>
        <begin position="300"/>
        <end position="386"/>
    </location>
</feature>